<evidence type="ECO:0000313" key="2">
    <source>
        <dbReference type="EMBL" id="TWG23614.1"/>
    </source>
</evidence>
<dbReference type="Proteomes" id="UP000320239">
    <property type="component" value="Unassembled WGS sequence"/>
</dbReference>
<feature type="region of interest" description="Disordered" evidence="1">
    <location>
        <begin position="396"/>
        <end position="416"/>
    </location>
</feature>
<dbReference type="SUPFAM" id="SSF140453">
    <property type="entry name" value="EsxAB dimer-like"/>
    <property type="match status" value="1"/>
</dbReference>
<keyword evidence="3" id="KW-1185">Reference proteome</keyword>
<evidence type="ECO:0000313" key="3">
    <source>
        <dbReference type="Proteomes" id="UP000320239"/>
    </source>
</evidence>
<protein>
    <submittedName>
        <fullName evidence="2">Uncharacterized protein</fullName>
    </submittedName>
</protein>
<name>A0A561WID3_ACTTI</name>
<accession>A0A561WID3</accession>
<organism evidence="2 3">
    <name type="scientific">Actinoplanes teichomyceticus</name>
    <dbReference type="NCBI Taxonomy" id="1867"/>
    <lineage>
        <taxon>Bacteria</taxon>
        <taxon>Bacillati</taxon>
        <taxon>Actinomycetota</taxon>
        <taxon>Actinomycetes</taxon>
        <taxon>Micromonosporales</taxon>
        <taxon>Micromonosporaceae</taxon>
        <taxon>Actinoplanes</taxon>
    </lineage>
</organism>
<evidence type="ECO:0000256" key="1">
    <source>
        <dbReference type="SAM" id="MobiDB-lite"/>
    </source>
</evidence>
<feature type="compositionally biased region" description="Basic and acidic residues" evidence="1">
    <location>
        <begin position="396"/>
        <end position="410"/>
    </location>
</feature>
<comment type="caution">
    <text evidence="2">The sequence shown here is derived from an EMBL/GenBank/DDBJ whole genome shotgun (WGS) entry which is preliminary data.</text>
</comment>
<dbReference type="EMBL" id="VIWY01000002">
    <property type="protein sequence ID" value="TWG23614.1"/>
    <property type="molecule type" value="Genomic_DNA"/>
</dbReference>
<sequence length="437" mass="47874">MTQPGTLRVEIRALAAYGTERYEDAVTCGAIRRFLDHVGAVPVGAWGTLPDVSAKLARDWRTALDRRIDEALAARDEMDRLADVLLQIGADIQGTDIVNATSFDVVNQDLGPYLAAVDGYHTRVRARPGGAGIAGVPHNRHEPYERPAVVIPPENTRLAVVGNEVLPSTRVVEEPLSLGTGTGDDLTVAGGRTTYYDNGGGDALDQFVQRYRGNLLLLEAMLVEIGTDQRMPLSDLMMNAWSSSPEVIRNRADLLHSVANTYQAVRADMEEETKNLARYWNGVSADAFTQHAQSRSTWIGQLQAQASWLAEEGKKAATMLEGLRNAYAVAGYERIDSLLEAMQDYATRVRGLFTPCSRAEDKLADVADAFINFLVESEKRAIGELAELIKIDEQERKERPDLGTRSHDAVRPPAPAVGVTVWTDRAGWSPNPERPAV</sequence>
<proteinExistence type="predicted"/>
<dbReference type="InterPro" id="IPR036689">
    <property type="entry name" value="ESAT-6-like_sf"/>
</dbReference>
<reference evidence="2 3" key="1">
    <citation type="submission" date="2019-06" db="EMBL/GenBank/DDBJ databases">
        <title>Sequencing the genomes of 1000 actinobacteria strains.</title>
        <authorList>
            <person name="Klenk H.-P."/>
        </authorList>
    </citation>
    <scope>NUCLEOTIDE SEQUENCE [LARGE SCALE GENOMIC DNA]</scope>
    <source>
        <strain evidence="2 3">DSM 43866</strain>
    </source>
</reference>
<dbReference type="AlphaFoldDB" id="A0A561WID3"/>
<dbReference type="OrthoDB" id="3397792at2"/>
<gene>
    <name evidence="2" type="ORF">FHX34_102163</name>
</gene>
<dbReference type="RefSeq" id="WP_122976859.1">
    <property type="nucleotide sequence ID" value="NZ_BOMX01000034.1"/>
</dbReference>